<feature type="region of interest" description="Disordered" evidence="1">
    <location>
        <begin position="37"/>
        <end position="71"/>
    </location>
</feature>
<evidence type="ECO:0000313" key="2">
    <source>
        <dbReference type="EnsemblPlants" id="QL08p009045:mrna"/>
    </source>
</evidence>
<organism evidence="2 3">
    <name type="scientific">Quercus lobata</name>
    <name type="common">Valley oak</name>
    <dbReference type="NCBI Taxonomy" id="97700"/>
    <lineage>
        <taxon>Eukaryota</taxon>
        <taxon>Viridiplantae</taxon>
        <taxon>Streptophyta</taxon>
        <taxon>Embryophyta</taxon>
        <taxon>Tracheophyta</taxon>
        <taxon>Spermatophyta</taxon>
        <taxon>Magnoliopsida</taxon>
        <taxon>eudicotyledons</taxon>
        <taxon>Gunneridae</taxon>
        <taxon>Pentapetalae</taxon>
        <taxon>rosids</taxon>
        <taxon>fabids</taxon>
        <taxon>Fagales</taxon>
        <taxon>Fagaceae</taxon>
        <taxon>Quercus</taxon>
    </lineage>
</organism>
<sequence length="160" mass="17323">MVLIMSVNIILKSLSKQNPQIVCSVCLSKQNPQIVDTTSAAQPTKPSELGAPTNTQSPAHPQPQIGGGPSHPIHLSAPLSSLFSSNPYSNQRRTHIQSNSTVLHLFLYDSAALLLFHSKSAAPPTIFRALAKKSRVGLELERQVWVEDLPGDIIPLALFD</sequence>
<proteinExistence type="predicted"/>
<dbReference type="Proteomes" id="UP000594261">
    <property type="component" value="Chromosome 8"/>
</dbReference>
<name>A0A7N2M880_QUELO</name>
<dbReference type="EnsemblPlants" id="QL08p009045:mrna">
    <property type="protein sequence ID" value="QL08p009045:mrna"/>
    <property type="gene ID" value="QL08p009045"/>
</dbReference>
<dbReference type="AlphaFoldDB" id="A0A7N2M880"/>
<evidence type="ECO:0000313" key="3">
    <source>
        <dbReference type="Proteomes" id="UP000594261"/>
    </source>
</evidence>
<reference evidence="2" key="2">
    <citation type="submission" date="2021-01" db="UniProtKB">
        <authorList>
            <consortium name="EnsemblPlants"/>
        </authorList>
    </citation>
    <scope>IDENTIFICATION</scope>
</reference>
<keyword evidence="3" id="KW-1185">Reference proteome</keyword>
<dbReference type="InParanoid" id="A0A7N2M880"/>
<protein>
    <submittedName>
        <fullName evidence="2">Uncharacterized protein</fullName>
    </submittedName>
</protein>
<accession>A0A7N2M880</accession>
<dbReference type="Gramene" id="QL08p009045:mrna">
    <property type="protein sequence ID" value="QL08p009045:mrna"/>
    <property type="gene ID" value="QL08p009045"/>
</dbReference>
<evidence type="ECO:0000256" key="1">
    <source>
        <dbReference type="SAM" id="MobiDB-lite"/>
    </source>
</evidence>
<reference evidence="2 3" key="1">
    <citation type="journal article" date="2016" name="G3 (Bethesda)">
        <title>First Draft Assembly and Annotation of the Genome of a California Endemic Oak Quercus lobata Nee (Fagaceae).</title>
        <authorList>
            <person name="Sork V.L."/>
            <person name="Fitz-Gibbon S.T."/>
            <person name="Puiu D."/>
            <person name="Crepeau M."/>
            <person name="Gugger P.F."/>
            <person name="Sherman R."/>
            <person name="Stevens K."/>
            <person name="Langley C.H."/>
            <person name="Pellegrini M."/>
            <person name="Salzberg S.L."/>
        </authorList>
    </citation>
    <scope>NUCLEOTIDE SEQUENCE [LARGE SCALE GENOMIC DNA]</scope>
    <source>
        <strain evidence="2 3">cv. SW786</strain>
    </source>
</reference>
<dbReference type="EMBL" id="LRBV02000008">
    <property type="status" value="NOT_ANNOTATED_CDS"/>
    <property type="molecule type" value="Genomic_DNA"/>
</dbReference>